<evidence type="ECO:0000256" key="1">
    <source>
        <dbReference type="SAM" id="SignalP"/>
    </source>
</evidence>
<keyword evidence="3" id="KW-1185">Reference proteome</keyword>
<feature type="signal peptide" evidence="1">
    <location>
        <begin position="1"/>
        <end position="18"/>
    </location>
</feature>
<accession>A0ABY6D9Y4</accession>
<dbReference type="Pfam" id="PF06707">
    <property type="entry name" value="DUF1194"/>
    <property type="match status" value="1"/>
</dbReference>
<evidence type="ECO:0000313" key="2">
    <source>
        <dbReference type="EMBL" id="UXX82913.1"/>
    </source>
</evidence>
<dbReference type="SUPFAM" id="SSF53300">
    <property type="entry name" value="vWA-like"/>
    <property type="match status" value="1"/>
</dbReference>
<name>A0ABY6D9Y4_9RHOB</name>
<dbReference type="RefSeq" id="WP_263047687.1">
    <property type="nucleotide sequence ID" value="NZ_CP106738.1"/>
</dbReference>
<evidence type="ECO:0000313" key="3">
    <source>
        <dbReference type="Proteomes" id="UP001064087"/>
    </source>
</evidence>
<proteinExistence type="predicted"/>
<keyword evidence="1" id="KW-0732">Signal</keyword>
<sequence>MVRLACLLGLLWPGIAQADCRLALVLALDVSASVDATEYNLQRLGTSAALDSSDVRHAILEGAPGHVALAVYEWSGHYQQKLHLDWTALRTHGDIDRAVLALGQMTRSHDEFPTSVGQALAYGASVLERGPDCDRRVIDMSGDGVNNYGFRPGNAYRHFPFQDVVVNGLVILGDDPDVLGFYHGEVLHGPGAFLEIANGFADFQNAMTRKLHREISDIILGTGPTARPRPRG</sequence>
<feature type="chain" id="PRO_5045818590" evidence="1">
    <location>
        <begin position="19"/>
        <end position="232"/>
    </location>
</feature>
<dbReference type="InterPro" id="IPR036465">
    <property type="entry name" value="vWFA_dom_sf"/>
</dbReference>
<organism evidence="2 3">
    <name type="scientific">Roseovarius pelagicus</name>
    <dbReference type="NCBI Taxonomy" id="2980108"/>
    <lineage>
        <taxon>Bacteria</taxon>
        <taxon>Pseudomonadati</taxon>
        <taxon>Pseudomonadota</taxon>
        <taxon>Alphaproteobacteria</taxon>
        <taxon>Rhodobacterales</taxon>
        <taxon>Roseobacteraceae</taxon>
        <taxon>Roseovarius</taxon>
    </lineage>
</organism>
<gene>
    <name evidence="2" type="ORF">N7U68_17795</name>
</gene>
<protein>
    <submittedName>
        <fullName evidence="2">DUF1194 domain-containing protein</fullName>
    </submittedName>
</protein>
<dbReference type="InterPro" id="IPR010607">
    <property type="entry name" value="DUF1194"/>
</dbReference>
<dbReference type="Proteomes" id="UP001064087">
    <property type="component" value="Chromosome"/>
</dbReference>
<reference evidence="2" key="1">
    <citation type="submission" date="2022-10" db="EMBL/GenBank/DDBJ databases">
        <title>Roseovarius pelagicus sp. nov., isolated from Arctic seawater.</title>
        <authorList>
            <person name="Hong Y.W."/>
            <person name="Hwang C.Y."/>
        </authorList>
    </citation>
    <scope>NUCLEOTIDE SEQUENCE</scope>
    <source>
        <strain evidence="2">HL-MP18</strain>
    </source>
</reference>
<dbReference type="EMBL" id="CP106738">
    <property type="protein sequence ID" value="UXX82913.1"/>
    <property type="molecule type" value="Genomic_DNA"/>
</dbReference>